<comment type="caution">
    <text evidence="1">The sequence shown here is derived from an EMBL/GenBank/DDBJ whole genome shotgun (WGS) entry which is preliminary data.</text>
</comment>
<reference evidence="1 2" key="1">
    <citation type="submission" date="2016-10" db="EMBL/GenBank/DDBJ databases">
        <authorList>
            <person name="Varghese N."/>
            <person name="Submissions S."/>
        </authorList>
    </citation>
    <scope>NUCLEOTIDE SEQUENCE [LARGE SCALE GENOMIC DNA]</scope>
    <source>
        <strain evidence="1 2">DSM 18839</strain>
    </source>
</reference>
<dbReference type="RefSeq" id="WP_245565580.1">
    <property type="nucleotide sequence ID" value="NZ_FNBW01000002.1"/>
</dbReference>
<keyword evidence="2" id="KW-1185">Reference proteome</keyword>
<dbReference type="EMBL" id="FNBW01000002">
    <property type="protein sequence ID" value="SDF26575.1"/>
    <property type="molecule type" value="Genomic_DNA"/>
</dbReference>
<accession>A0A8G2BEX2</accession>
<gene>
    <name evidence="1" type="ORF">SAMN05660686_00809</name>
</gene>
<sequence>MIGMFLVDRQVFDVDCTIDVECSIESFHAHVEFEGDRTLQPGDQVLVHGEPITVPYGEKRQITRRATVTRAGWLEQQWTRLAAHLELTELYDLSFTERRDL</sequence>
<proteinExistence type="predicted"/>
<evidence type="ECO:0000313" key="2">
    <source>
        <dbReference type="Proteomes" id="UP000198615"/>
    </source>
</evidence>
<dbReference type="AlphaFoldDB" id="A0A8G2BEX2"/>
<dbReference type="Proteomes" id="UP000198615">
    <property type="component" value="Unassembled WGS sequence"/>
</dbReference>
<name>A0A8G2BEX2_9PROT</name>
<protein>
    <submittedName>
        <fullName evidence="1">Uncharacterized protein</fullName>
    </submittedName>
</protein>
<evidence type="ECO:0000313" key="1">
    <source>
        <dbReference type="EMBL" id="SDF26575.1"/>
    </source>
</evidence>
<organism evidence="1 2">
    <name type="scientific">Thalassobaculum litoreum DSM 18839</name>
    <dbReference type="NCBI Taxonomy" id="1123362"/>
    <lineage>
        <taxon>Bacteria</taxon>
        <taxon>Pseudomonadati</taxon>
        <taxon>Pseudomonadota</taxon>
        <taxon>Alphaproteobacteria</taxon>
        <taxon>Rhodospirillales</taxon>
        <taxon>Thalassobaculaceae</taxon>
        <taxon>Thalassobaculum</taxon>
    </lineage>
</organism>